<organism evidence="3 4">
    <name type="scientific">Massilia mucilaginosa</name>
    <dbReference type="NCBI Taxonomy" id="2609282"/>
    <lineage>
        <taxon>Bacteria</taxon>
        <taxon>Pseudomonadati</taxon>
        <taxon>Pseudomonadota</taxon>
        <taxon>Betaproteobacteria</taxon>
        <taxon>Burkholderiales</taxon>
        <taxon>Oxalobacteraceae</taxon>
        <taxon>Telluria group</taxon>
        <taxon>Massilia</taxon>
    </lineage>
</organism>
<dbReference type="PANTHER" id="PTHR36435">
    <property type="entry name" value="SLR1288 PROTEIN"/>
    <property type="match status" value="1"/>
</dbReference>
<feature type="transmembrane region" description="Helical" evidence="1">
    <location>
        <begin position="180"/>
        <end position="213"/>
    </location>
</feature>
<reference evidence="3 4" key="1">
    <citation type="submission" date="2019-10" db="EMBL/GenBank/DDBJ databases">
        <title>Taxonomy of Antarctic Massilia spp.: description of Massilia rubra sp. nov., Massilia aquatica sp. nov., Massilia mucilaginosa sp. nov., Massilia frigida sp. nov. isolated from streams, lakes and regoliths.</title>
        <authorList>
            <person name="Holochova P."/>
            <person name="Sedlacek I."/>
            <person name="Kralova S."/>
            <person name="Maslanova I."/>
            <person name="Busse H.-J."/>
            <person name="Stankova E."/>
            <person name="Vrbovska V."/>
            <person name="Kovarovic V."/>
            <person name="Bartak M."/>
            <person name="Svec P."/>
            <person name="Pantucek R."/>
        </authorList>
    </citation>
    <scope>NUCLEOTIDE SEQUENCE [LARGE SCALE GENOMIC DNA]</scope>
    <source>
        <strain evidence="3 4">CCM 8733</strain>
    </source>
</reference>
<feature type="transmembrane region" description="Helical" evidence="1">
    <location>
        <begin position="69"/>
        <end position="93"/>
    </location>
</feature>
<accession>A0ABX0P4D4</accession>
<dbReference type="Pfam" id="PF02517">
    <property type="entry name" value="Rce1-like"/>
    <property type="match status" value="1"/>
</dbReference>
<keyword evidence="3" id="KW-0378">Hydrolase</keyword>
<evidence type="ECO:0000313" key="3">
    <source>
        <dbReference type="EMBL" id="NHZ93959.1"/>
    </source>
</evidence>
<dbReference type="PANTHER" id="PTHR36435:SF1">
    <property type="entry name" value="CAAX AMINO TERMINAL PROTEASE FAMILY PROTEIN"/>
    <property type="match status" value="1"/>
</dbReference>
<sequence>MHEVVFLWLLVMFGWRAIFENFDNNIENFIYLEWAAIPVTMIILSRRFIQNEHQDFVEWMGERVLKRYFPELFVVTIASVCLGISCWALLVFLSAQIDADWAYRHWHFAAPTDFDRANWLPNWIVLYSITTIILGPIMEEIVFRGFVLRRLQEKHSLGVAIVISSLIFGFFHLHKNFLGSFFHGVICALVTIKFASLYAAIFVHAGYNAMIVFMERFYGFFLTAEISRIGSISYWLPELALLVISLAAFFWYWKIGLRSLNAAPSALIQVCPLGGKRP</sequence>
<dbReference type="InterPro" id="IPR003675">
    <property type="entry name" value="Rce1/LyrA-like_dom"/>
</dbReference>
<keyword evidence="1" id="KW-0812">Transmembrane</keyword>
<gene>
    <name evidence="3" type="ORF">F2P45_33940</name>
</gene>
<evidence type="ECO:0000259" key="2">
    <source>
        <dbReference type="Pfam" id="PF02517"/>
    </source>
</evidence>
<feature type="transmembrane region" description="Helical" evidence="1">
    <location>
        <begin position="155"/>
        <end position="174"/>
    </location>
</feature>
<protein>
    <submittedName>
        <fullName evidence="3">CPBP family intramembrane metalloprotease</fullName>
    </submittedName>
</protein>
<evidence type="ECO:0000313" key="4">
    <source>
        <dbReference type="Proteomes" id="UP000609726"/>
    </source>
</evidence>
<dbReference type="EMBL" id="WHJH01000133">
    <property type="protein sequence ID" value="NHZ93959.1"/>
    <property type="molecule type" value="Genomic_DNA"/>
</dbReference>
<feature type="domain" description="CAAX prenyl protease 2/Lysostaphin resistance protein A-like" evidence="2">
    <location>
        <begin position="122"/>
        <end position="210"/>
    </location>
</feature>
<comment type="caution">
    <text evidence="3">The sequence shown here is derived from an EMBL/GenBank/DDBJ whole genome shotgun (WGS) entry which is preliminary data.</text>
</comment>
<dbReference type="InterPro" id="IPR052710">
    <property type="entry name" value="CAAX_protease"/>
</dbReference>
<proteinExistence type="predicted"/>
<evidence type="ECO:0000256" key="1">
    <source>
        <dbReference type="SAM" id="Phobius"/>
    </source>
</evidence>
<keyword evidence="3" id="KW-0645">Protease</keyword>
<dbReference type="RefSeq" id="WP_166882637.1">
    <property type="nucleotide sequence ID" value="NZ_WHJH01000133.1"/>
</dbReference>
<feature type="transmembrane region" description="Helical" evidence="1">
    <location>
        <begin position="234"/>
        <end position="253"/>
    </location>
</feature>
<dbReference type="Proteomes" id="UP000609726">
    <property type="component" value="Unassembled WGS sequence"/>
</dbReference>
<feature type="transmembrane region" description="Helical" evidence="1">
    <location>
        <begin position="124"/>
        <end position="143"/>
    </location>
</feature>
<dbReference type="GO" id="GO:0008237">
    <property type="term" value="F:metallopeptidase activity"/>
    <property type="evidence" value="ECO:0007669"/>
    <property type="project" value="UniProtKB-KW"/>
</dbReference>
<keyword evidence="1" id="KW-0472">Membrane</keyword>
<feature type="transmembrane region" description="Helical" evidence="1">
    <location>
        <begin position="29"/>
        <end position="49"/>
    </location>
</feature>
<keyword evidence="4" id="KW-1185">Reference proteome</keyword>
<keyword evidence="1" id="KW-1133">Transmembrane helix</keyword>
<keyword evidence="3" id="KW-0482">Metalloprotease</keyword>
<name>A0ABX0P4D4_9BURK</name>